<evidence type="ECO:0000259" key="2">
    <source>
        <dbReference type="Pfam" id="PF02698"/>
    </source>
</evidence>
<gene>
    <name evidence="3" type="ORF">FHS03_003007</name>
</gene>
<dbReference type="PANTHER" id="PTHR30336">
    <property type="entry name" value="INNER MEMBRANE PROTEIN, PROBABLE PERMEASE"/>
    <property type="match status" value="1"/>
</dbReference>
<dbReference type="PANTHER" id="PTHR30336:SF4">
    <property type="entry name" value="ENVELOPE BIOGENESIS FACTOR ELYC"/>
    <property type="match status" value="1"/>
</dbReference>
<dbReference type="GO" id="GO:0005886">
    <property type="term" value="C:plasma membrane"/>
    <property type="evidence" value="ECO:0007669"/>
    <property type="project" value="TreeGrafter"/>
</dbReference>
<sequence>MTADFAISVLSHVVLLPPMSLFLLMAMGWLLARRWPRLGRGVSGLALGVLVLLCTDAGARLLAAPLESRTRALPPGAAQRSGAQAIVILAAGRIERAPEYGGDIPDRIALARLRYGAHLQHETGLPLLVSGSNATVGGKVEAKAFSMARALREDFRTPVRWIEADSATTAQNAQFSAPLLRAAHVRRVLLVTDAMHMPRAQACFEAAGFEVVAAPTMFETLGQLTPLQFLPSANALQRSYYATYEWMGLAWYWLRAARA</sequence>
<reference evidence="3 4" key="1">
    <citation type="submission" date="2020-08" db="EMBL/GenBank/DDBJ databases">
        <title>Genomic Encyclopedia of Type Strains, Phase III (KMG-III): the genomes of soil and plant-associated and newly described type strains.</title>
        <authorList>
            <person name="Whitman W."/>
        </authorList>
    </citation>
    <scope>NUCLEOTIDE SEQUENCE [LARGE SCALE GENOMIC DNA]</scope>
    <source>
        <strain evidence="3 4">CECT 8897</strain>
    </source>
</reference>
<dbReference type="Proteomes" id="UP000541535">
    <property type="component" value="Unassembled WGS sequence"/>
</dbReference>
<keyword evidence="1" id="KW-0472">Membrane</keyword>
<feature type="transmembrane region" description="Helical" evidence="1">
    <location>
        <begin position="44"/>
        <end position="63"/>
    </location>
</feature>
<evidence type="ECO:0000313" key="3">
    <source>
        <dbReference type="EMBL" id="MBB3119948.1"/>
    </source>
</evidence>
<evidence type="ECO:0000313" key="4">
    <source>
        <dbReference type="Proteomes" id="UP000541535"/>
    </source>
</evidence>
<dbReference type="Gene3D" id="3.40.50.620">
    <property type="entry name" value="HUPs"/>
    <property type="match status" value="1"/>
</dbReference>
<keyword evidence="1" id="KW-0812">Transmembrane</keyword>
<evidence type="ECO:0000256" key="1">
    <source>
        <dbReference type="SAM" id="Phobius"/>
    </source>
</evidence>
<dbReference type="InterPro" id="IPR003848">
    <property type="entry name" value="DUF218"/>
</dbReference>
<organism evidence="3 4">
    <name type="scientific">Pseudoduganella violacea</name>
    <dbReference type="NCBI Taxonomy" id="1715466"/>
    <lineage>
        <taxon>Bacteria</taxon>
        <taxon>Pseudomonadati</taxon>
        <taxon>Pseudomonadota</taxon>
        <taxon>Betaproteobacteria</taxon>
        <taxon>Burkholderiales</taxon>
        <taxon>Oxalobacteraceae</taxon>
        <taxon>Telluria group</taxon>
        <taxon>Pseudoduganella</taxon>
    </lineage>
</organism>
<protein>
    <submittedName>
        <fullName evidence="3">Uncharacterized SAM-binding protein YcdF (DUF218 family)</fullName>
    </submittedName>
</protein>
<dbReference type="InterPro" id="IPR014729">
    <property type="entry name" value="Rossmann-like_a/b/a_fold"/>
</dbReference>
<comment type="caution">
    <text evidence="3">The sequence shown here is derived from an EMBL/GenBank/DDBJ whole genome shotgun (WGS) entry which is preliminary data.</text>
</comment>
<keyword evidence="1" id="KW-1133">Transmembrane helix</keyword>
<dbReference type="GO" id="GO:0000270">
    <property type="term" value="P:peptidoglycan metabolic process"/>
    <property type="evidence" value="ECO:0007669"/>
    <property type="project" value="TreeGrafter"/>
</dbReference>
<dbReference type="InterPro" id="IPR051599">
    <property type="entry name" value="Cell_Envelope_Assoc"/>
</dbReference>
<dbReference type="GO" id="GO:0043164">
    <property type="term" value="P:Gram-negative-bacterium-type cell wall biogenesis"/>
    <property type="evidence" value="ECO:0007669"/>
    <property type="project" value="TreeGrafter"/>
</dbReference>
<feature type="domain" description="DUF218" evidence="2">
    <location>
        <begin position="84"/>
        <end position="248"/>
    </location>
</feature>
<proteinExistence type="predicted"/>
<dbReference type="Pfam" id="PF02698">
    <property type="entry name" value="DUF218"/>
    <property type="match status" value="1"/>
</dbReference>
<feature type="transmembrane region" description="Helical" evidence="1">
    <location>
        <begin position="6"/>
        <end position="32"/>
    </location>
</feature>
<dbReference type="AlphaFoldDB" id="A0A7W5FV78"/>
<dbReference type="RefSeq" id="WP_183441755.1">
    <property type="nucleotide sequence ID" value="NZ_JACHXD010000008.1"/>
</dbReference>
<dbReference type="CDD" id="cd06259">
    <property type="entry name" value="YdcF-like"/>
    <property type="match status" value="1"/>
</dbReference>
<accession>A0A7W5FV78</accession>
<name>A0A7W5FV78_9BURK</name>
<keyword evidence="4" id="KW-1185">Reference proteome</keyword>
<dbReference type="EMBL" id="JACHXD010000008">
    <property type="protein sequence ID" value="MBB3119948.1"/>
    <property type="molecule type" value="Genomic_DNA"/>
</dbReference>